<dbReference type="GO" id="GO:0005347">
    <property type="term" value="F:ATP transmembrane transporter activity"/>
    <property type="evidence" value="ECO:0007669"/>
    <property type="project" value="InterPro"/>
</dbReference>
<organism evidence="12 13">
    <name type="scientific">Perkinsus olseni</name>
    <name type="common">Perkinsus atlanticus</name>
    <dbReference type="NCBI Taxonomy" id="32597"/>
    <lineage>
        <taxon>Eukaryota</taxon>
        <taxon>Sar</taxon>
        <taxon>Alveolata</taxon>
        <taxon>Perkinsozoa</taxon>
        <taxon>Perkinsea</taxon>
        <taxon>Perkinsida</taxon>
        <taxon>Perkinsidae</taxon>
        <taxon>Perkinsus</taxon>
    </lineage>
</organism>
<accession>A0A7J6M662</accession>
<evidence type="ECO:0000256" key="3">
    <source>
        <dbReference type="ARBA" id="ARBA00022448"/>
    </source>
</evidence>
<evidence type="ECO:0000256" key="7">
    <source>
        <dbReference type="ARBA" id="ARBA00023136"/>
    </source>
</evidence>
<evidence type="ECO:0000313" key="13">
    <source>
        <dbReference type="Proteomes" id="UP000572268"/>
    </source>
</evidence>
<sequence length="303" mass="33344">MAPVLSVPAREPSPALIDFCAASSGAAGAAFSTLVMYPLDTVKTRLNVGVDENGEPYDKGSLDVLLRTVRSGGISALYRGLTAKLFHSVLQKFVYFYIYSAIIRVYESRRRAEGKLSVSDNLALGYLAALGSVFVTTPVEIVQTRQQVGKSEGHFLRHLTQMALTELTDLYAGLGSNIILCVNPAIEYTTFDQLKRPFLRGRSNLTSMEAFWLGALAKAVATVCTFPYVRVKVLQQTKGKSAKPSESSPKKLLRDMWNEEGGRLAGLYKGMSPQLYKGVLTAALMLMAKEKIDQSMKRMILRR</sequence>
<comment type="subcellular location">
    <subcellularLocation>
        <location evidence="1">Peroxisome membrane</location>
        <topology evidence="1">Multi-pass membrane protein</topology>
    </subcellularLocation>
</comment>
<evidence type="ECO:0000256" key="2">
    <source>
        <dbReference type="ARBA" id="ARBA00006375"/>
    </source>
</evidence>
<evidence type="ECO:0000256" key="11">
    <source>
        <dbReference type="SAM" id="Phobius"/>
    </source>
</evidence>
<evidence type="ECO:0000256" key="8">
    <source>
        <dbReference type="ARBA" id="ARBA00023140"/>
    </source>
</evidence>
<evidence type="ECO:0000256" key="9">
    <source>
        <dbReference type="PROSITE-ProRule" id="PRU00282"/>
    </source>
</evidence>
<dbReference type="InterPro" id="IPR018108">
    <property type="entry name" value="MCP_transmembrane"/>
</dbReference>
<dbReference type="SUPFAM" id="SSF103506">
    <property type="entry name" value="Mitochondrial carrier"/>
    <property type="match status" value="1"/>
</dbReference>
<gene>
    <name evidence="12" type="primary">ANT1</name>
    <name evidence="12" type="ORF">FOL46_002765</name>
</gene>
<keyword evidence="6 11" id="KW-1133">Transmembrane helix</keyword>
<dbReference type="PANTHER" id="PTHR46650:SF1">
    <property type="entry name" value="PEROXISOMAL ADENINE NUCLEOTIDE TRANSPORTER 1"/>
    <property type="match status" value="1"/>
</dbReference>
<keyword evidence="8" id="KW-0576">Peroxisome</keyword>
<feature type="repeat" description="Solcar" evidence="9">
    <location>
        <begin position="16"/>
        <end position="105"/>
    </location>
</feature>
<dbReference type="GO" id="GO:0007031">
    <property type="term" value="P:peroxisome organization"/>
    <property type="evidence" value="ECO:0007669"/>
    <property type="project" value="TreeGrafter"/>
</dbReference>
<keyword evidence="4 9" id="KW-0812">Transmembrane</keyword>
<evidence type="ECO:0000256" key="1">
    <source>
        <dbReference type="ARBA" id="ARBA00004585"/>
    </source>
</evidence>
<comment type="similarity">
    <text evidence="2 10">Belongs to the mitochondrial carrier (TC 2.A.29) family.</text>
</comment>
<dbReference type="Pfam" id="PF00153">
    <property type="entry name" value="Mito_carr"/>
    <property type="match status" value="3"/>
</dbReference>
<evidence type="ECO:0000256" key="10">
    <source>
        <dbReference type="RuleBase" id="RU000488"/>
    </source>
</evidence>
<feature type="transmembrane region" description="Helical" evidence="11">
    <location>
        <begin position="15"/>
        <end position="37"/>
    </location>
</feature>
<dbReference type="InterPro" id="IPR002067">
    <property type="entry name" value="MCP"/>
</dbReference>
<dbReference type="EMBL" id="JABANN010000192">
    <property type="protein sequence ID" value="KAF4666979.1"/>
    <property type="molecule type" value="Genomic_DNA"/>
</dbReference>
<keyword evidence="7 9" id="KW-0472">Membrane</keyword>
<evidence type="ECO:0000256" key="6">
    <source>
        <dbReference type="ARBA" id="ARBA00022989"/>
    </source>
</evidence>
<dbReference type="InterPro" id="IPR023395">
    <property type="entry name" value="MCP_dom_sf"/>
</dbReference>
<keyword evidence="5" id="KW-0677">Repeat</keyword>
<dbReference type="PANTHER" id="PTHR46650">
    <property type="entry name" value="PEROXISOMAL ADENINE NUCLEOTIDE TRANSPORTER 1"/>
    <property type="match status" value="1"/>
</dbReference>
<protein>
    <submittedName>
        <fullName evidence="12">ADP/ATP carrier protein</fullName>
    </submittedName>
</protein>
<proteinExistence type="inferred from homology"/>
<dbReference type="PROSITE" id="PS50920">
    <property type="entry name" value="SOLCAR"/>
    <property type="match status" value="1"/>
</dbReference>
<evidence type="ECO:0000313" key="12">
    <source>
        <dbReference type="EMBL" id="KAF4666979.1"/>
    </source>
</evidence>
<dbReference type="GO" id="GO:0015217">
    <property type="term" value="F:ADP transmembrane transporter activity"/>
    <property type="evidence" value="ECO:0007669"/>
    <property type="project" value="InterPro"/>
</dbReference>
<dbReference type="PRINTS" id="PR00926">
    <property type="entry name" value="MITOCARRIER"/>
</dbReference>
<name>A0A7J6M662_PEROL</name>
<dbReference type="AlphaFoldDB" id="A0A7J6M662"/>
<dbReference type="Proteomes" id="UP000572268">
    <property type="component" value="Unassembled WGS sequence"/>
</dbReference>
<keyword evidence="3 10" id="KW-0813">Transport</keyword>
<dbReference type="GO" id="GO:0006635">
    <property type="term" value="P:fatty acid beta-oxidation"/>
    <property type="evidence" value="ECO:0007669"/>
    <property type="project" value="InterPro"/>
</dbReference>
<evidence type="ECO:0000256" key="5">
    <source>
        <dbReference type="ARBA" id="ARBA00022737"/>
    </source>
</evidence>
<dbReference type="Gene3D" id="1.50.40.10">
    <property type="entry name" value="Mitochondrial carrier domain"/>
    <property type="match status" value="1"/>
</dbReference>
<dbReference type="GO" id="GO:0005778">
    <property type="term" value="C:peroxisomal membrane"/>
    <property type="evidence" value="ECO:0007669"/>
    <property type="project" value="UniProtKB-SubCell"/>
</dbReference>
<dbReference type="InterPro" id="IPR045900">
    <property type="entry name" value="Peroxisomal_Ade_carrier"/>
</dbReference>
<reference evidence="12 13" key="1">
    <citation type="submission" date="2020-04" db="EMBL/GenBank/DDBJ databases">
        <title>Perkinsus olseni comparative genomics.</title>
        <authorList>
            <person name="Bogema D.R."/>
        </authorList>
    </citation>
    <scope>NUCLEOTIDE SEQUENCE [LARGE SCALE GENOMIC DNA]</scope>
    <source>
        <strain evidence="12">ATCC PRA-31</strain>
    </source>
</reference>
<comment type="caution">
    <text evidence="12">The sequence shown here is derived from an EMBL/GenBank/DDBJ whole genome shotgun (WGS) entry which is preliminary data.</text>
</comment>
<evidence type="ECO:0000256" key="4">
    <source>
        <dbReference type="ARBA" id="ARBA00022692"/>
    </source>
</evidence>